<accession>A0A059VTT1</accession>
<evidence type="ECO:0000313" key="1">
    <source>
        <dbReference type="EMBL" id="GCB90391.1"/>
    </source>
</evidence>
<name>A0A059VTT1_STRNR</name>
<organism evidence="1 2">
    <name type="scientific">Streptomyces noursei</name>
    <name type="common">Streptomyces albulus</name>
    <dbReference type="NCBI Taxonomy" id="1971"/>
    <lineage>
        <taxon>Bacteria</taxon>
        <taxon>Bacillati</taxon>
        <taxon>Actinomycetota</taxon>
        <taxon>Actinomycetes</taxon>
        <taxon>Kitasatosporales</taxon>
        <taxon>Streptomycetaceae</taxon>
        <taxon>Streptomyces</taxon>
    </lineage>
</organism>
<dbReference type="eggNOG" id="ENOG502ZXPX">
    <property type="taxonomic scope" value="Bacteria"/>
</dbReference>
<proteinExistence type="predicted"/>
<comment type="caution">
    <text evidence="1">The sequence shown here is derived from an EMBL/GenBank/DDBJ whole genome shotgun (WGS) entry which is preliminary data.</text>
</comment>
<dbReference type="Proteomes" id="UP000288351">
    <property type="component" value="Unassembled WGS sequence"/>
</dbReference>
<gene>
    <name evidence="1" type="ORF">SALB_03095</name>
</gene>
<dbReference type="AlphaFoldDB" id="A0A059VTT1"/>
<evidence type="ECO:0000313" key="2">
    <source>
        <dbReference type="Proteomes" id="UP000288351"/>
    </source>
</evidence>
<dbReference type="Gene3D" id="3.30.10.10">
    <property type="entry name" value="Trypsin Inhibitor V, subunit A"/>
    <property type="match status" value="1"/>
</dbReference>
<sequence length="98" mass="10751">MGDRWVTVVCEGRAFRGPPRAPTVAAMAPNLPGETPETPDDPEVYVGLTQEAAEERARRQGWRTVRAVPPGAMLTMEYLVGRINFEVEGGAVVRSWRG</sequence>
<protein>
    <submittedName>
        <fullName evidence="1">Uncharacterized protein</fullName>
    </submittedName>
</protein>
<dbReference type="InterPro" id="IPR021719">
    <property type="entry name" value="Prot_inh_I78"/>
</dbReference>
<reference evidence="1 2" key="1">
    <citation type="journal article" date="2019" name="Microbiol. Resour. Announc.">
        <title>Draft Genome Sequence of the Most Traditional epsilon-Poly-l-Lysine Producer, Streptomyces albulus NBRC14147.</title>
        <authorList>
            <person name="Yamanaka K."/>
            <person name="Hamano Y."/>
        </authorList>
    </citation>
    <scope>NUCLEOTIDE SEQUENCE [LARGE SCALE GENOMIC DNA]</scope>
    <source>
        <strain evidence="1 2">NBRC 14147</strain>
    </source>
</reference>
<dbReference type="Pfam" id="PF11720">
    <property type="entry name" value="Inhibitor_I78"/>
    <property type="match status" value="1"/>
</dbReference>
<dbReference type="EMBL" id="BHXC01000006">
    <property type="protein sequence ID" value="GCB90391.1"/>
    <property type="molecule type" value="Genomic_DNA"/>
</dbReference>